<comment type="caution">
    <text evidence="2">The sequence shown here is derived from an EMBL/GenBank/DDBJ whole genome shotgun (WGS) entry which is preliminary data.</text>
</comment>
<evidence type="ECO:0000313" key="3">
    <source>
        <dbReference type="Proteomes" id="UP001600888"/>
    </source>
</evidence>
<sequence length="119" mass="12299">MLFKSAIALLLASLPRLVAAAPVGNQSPAILKVTLFAHMLGNSQEVFPAVDGDAAPVPASYGYPVSNVQIQCIGPCPPEYHCTVYGRRGRAFGTVSGEGGKVNPAQPVIKVSCASGPKH</sequence>
<organism evidence="2 3">
    <name type="scientific">Diaporthe vaccinii</name>
    <dbReference type="NCBI Taxonomy" id="105482"/>
    <lineage>
        <taxon>Eukaryota</taxon>
        <taxon>Fungi</taxon>
        <taxon>Dikarya</taxon>
        <taxon>Ascomycota</taxon>
        <taxon>Pezizomycotina</taxon>
        <taxon>Sordariomycetes</taxon>
        <taxon>Sordariomycetidae</taxon>
        <taxon>Diaporthales</taxon>
        <taxon>Diaporthaceae</taxon>
        <taxon>Diaporthe</taxon>
        <taxon>Diaporthe eres species complex</taxon>
    </lineage>
</organism>
<feature type="signal peptide" evidence="1">
    <location>
        <begin position="1"/>
        <end position="20"/>
    </location>
</feature>
<dbReference type="Proteomes" id="UP001600888">
    <property type="component" value="Unassembled WGS sequence"/>
</dbReference>
<dbReference type="EMBL" id="JBAWTH010000006">
    <property type="protein sequence ID" value="KAL2291429.1"/>
    <property type="molecule type" value="Genomic_DNA"/>
</dbReference>
<gene>
    <name evidence="2" type="ORF">FJTKL_12832</name>
</gene>
<feature type="chain" id="PRO_5047168924" evidence="1">
    <location>
        <begin position="21"/>
        <end position="119"/>
    </location>
</feature>
<evidence type="ECO:0000256" key="1">
    <source>
        <dbReference type="SAM" id="SignalP"/>
    </source>
</evidence>
<proteinExistence type="predicted"/>
<keyword evidence="1" id="KW-0732">Signal</keyword>
<name>A0ABR4F9V5_9PEZI</name>
<keyword evidence="3" id="KW-1185">Reference proteome</keyword>
<reference evidence="2 3" key="1">
    <citation type="submission" date="2024-03" db="EMBL/GenBank/DDBJ databases">
        <title>A high-quality draft genome sequence of Diaporthe vaccinii, a causative agent of upright dieback and viscid rot disease in cranberry plants.</title>
        <authorList>
            <person name="Sarrasin M."/>
            <person name="Lang B.F."/>
            <person name="Burger G."/>
        </authorList>
    </citation>
    <scope>NUCLEOTIDE SEQUENCE [LARGE SCALE GENOMIC DNA]</scope>
    <source>
        <strain evidence="2 3">IS7</strain>
    </source>
</reference>
<accession>A0ABR4F9V5</accession>
<protein>
    <submittedName>
        <fullName evidence="2">Uncharacterized protein</fullName>
    </submittedName>
</protein>
<evidence type="ECO:0000313" key="2">
    <source>
        <dbReference type="EMBL" id="KAL2291429.1"/>
    </source>
</evidence>